<dbReference type="EMBL" id="JAGTIS010000002">
    <property type="protein sequence ID" value="MBT8765603.1"/>
    <property type="molecule type" value="Genomic_DNA"/>
</dbReference>
<dbReference type="PANTHER" id="PTHR33908:SF11">
    <property type="entry name" value="MEMBRANE PROTEIN"/>
    <property type="match status" value="1"/>
</dbReference>
<keyword evidence="7 8" id="KW-0472">Membrane</keyword>
<evidence type="ECO:0000256" key="4">
    <source>
        <dbReference type="ARBA" id="ARBA00022679"/>
    </source>
</evidence>
<evidence type="ECO:0000256" key="3">
    <source>
        <dbReference type="ARBA" id="ARBA00022676"/>
    </source>
</evidence>
<name>A0ABS5XD32_9GAMM</name>
<dbReference type="Proteomes" id="UP001519667">
    <property type="component" value="Unassembled WGS sequence"/>
</dbReference>
<evidence type="ECO:0008006" key="11">
    <source>
        <dbReference type="Google" id="ProtNLM"/>
    </source>
</evidence>
<proteinExistence type="predicted"/>
<keyword evidence="4" id="KW-0808">Transferase</keyword>
<feature type="transmembrane region" description="Helical" evidence="8">
    <location>
        <begin position="364"/>
        <end position="385"/>
    </location>
</feature>
<sequence length="483" mass="54021">MQGLFGQVNRLRPSHWAFIGSLVLSWIAVHFEVTVSKDAAFYLDAAQTFNEQGVAATLAKFNWPWFPILIGVTHSVTGVSLEAIGYLWCALFMAGTCALLVDAVTRRVPGVGGWACLVVLAMPAFNGFRGEILREFGFWFFSTLALWLALRWEERGGWLGGILISAAVAMAALFRLEAILLMGALFLWRLPGLRSAAGLRSMLQLVLMPMLLGGAVLGGLLATDRLPLERAQYYLALLDPRVMFHNFSAIAEQLGSEVLPKYSADDAGKILFFGFLATSVLMFIRLLGPFGVPFLFRDGWRSLRPYLKSFSPFAWAGGLYFIVLMVFYVQQFFINSRYTSFLNLLAVPLAILAMAELARRFPRGIKVLASVAVVVMLANVISLSAKKTHYVEAGHWLAQNLQRSDTIYYEDPRIRYYAGWGYHTPGMSREEAMSDEHVAEFRYYAIEVKADEPWLKPWLDKHGRRILADFKNAKGATVLVIGK</sequence>
<evidence type="ECO:0000256" key="5">
    <source>
        <dbReference type="ARBA" id="ARBA00022692"/>
    </source>
</evidence>
<keyword evidence="6 8" id="KW-1133">Transmembrane helix</keyword>
<evidence type="ECO:0000256" key="1">
    <source>
        <dbReference type="ARBA" id="ARBA00004651"/>
    </source>
</evidence>
<feature type="transmembrane region" description="Helical" evidence="8">
    <location>
        <begin position="341"/>
        <end position="358"/>
    </location>
</feature>
<comment type="subcellular location">
    <subcellularLocation>
        <location evidence="1">Cell membrane</location>
        <topology evidence="1">Multi-pass membrane protein</topology>
    </subcellularLocation>
</comment>
<keyword evidence="10" id="KW-1185">Reference proteome</keyword>
<comment type="caution">
    <text evidence="9">The sequence shown here is derived from an EMBL/GenBank/DDBJ whole genome shotgun (WGS) entry which is preliminary data.</text>
</comment>
<dbReference type="InterPro" id="IPR050297">
    <property type="entry name" value="LipidA_mod_glycosyltrf_83"/>
</dbReference>
<feature type="transmembrane region" description="Helical" evidence="8">
    <location>
        <begin position="83"/>
        <end position="101"/>
    </location>
</feature>
<feature type="transmembrane region" description="Helical" evidence="8">
    <location>
        <begin position="312"/>
        <end position="329"/>
    </location>
</feature>
<keyword evidence="2" id="KW-1003">Cell membrane</keyword>
<gene>
    <name evidence="9" type="ORF">J7302_05600</name>
</gene>
<feature type="transmembrane region" description="Helical" evidence="8">
    <location>
        <begin position="270"/>
        <end position="292"/>
    </location>
</feature>
<evidence type="ECO:0000256" key="6">
    <source>
        <dbReference type="ARBA" id="ARBA00022989"/>
    </source>
</evidence>
<evidence type="ECO:0000256" key="8">
    <source>
        <dbReference type="SAM" id="Phobius"/>
    </source>
</evidence>
<evidence type="ECO:0000313" key="9">
    <source>
        <dbReference type="EMBL" id="MBT8765603.1"/>
    </source>
</evidence>
<feature type="transmembrane region" description="Helical" evidence="8">
    <location>
        <begin position="202"/>
        <end position="222"/>
    </location>
</feature>
<feature type="transmembrane region" description="Helical" evidence="8">
    <location>
        <begin position="162"/>
        <end position="190"/>
    </location>
</feature>
<protein>
    <recommendedName>
        <fullName evidence="11">Glycosyltransferase RgtA/B/C/D-like domain-containing protein</fullName>
    </recommendedName>
</protein>
<keyword evidence="3" id="KW-0328">Glycosyltransferase</keyword>
<evidence type="ECO:0000256" key="7">
    <source>
        <dbReference type="ARBA" id="ARBA00023136"/>
    </source>
</evidence>
<reference evidence="9 10" key="1">
    <citation type="submission" date="2021-04" db="EMBL/GenBank/DDBJ databases">
        <title>Pseudomonas boanensis sp. nov., a bacterium isolated from river water used for household purposes in Boane District, Mozambique.</title>
        <authorList>
            <person name="Nicklasson M."/>
            <person name="Martin-Rodriguez A.J."/>
            <person name="Thorell K."/>
            <person name="Neves L."/>
            <person name="Mussagy A."/>
            <person name="Rydberg H.A."/>
            <person name="Hernroth B."/>
            <person name="Svensson-Stadler L."/>
            <person name="Sjoling A."/>
        </authorList>
    </citation>
    <scope>NUCLEOTIDE SEQUENCE [LARGE SCALE GENOMIC DNA]</scope>
    <source>
        <strain evidence="9 10">DB1</strain>
    </source>
</reference>
<dbReference type="RefSeq" id="WP_215371599.1">
    <property type="nucleotide sequence ID" value="NZ_JAGTIS010000002.1"/>
</dbReference>
<dbReference type="PANTHER" id="PTHR33908">
    <property type="entry name" value="MANNOSYLTRANSFERASE YKCB-RELATED"/>
    <property type="match status" value="1"/>
</dbReference>
<keyword evidence="5 8" id="KW-0812">Transmembrane</keyword>
<feature type="transmembrane region" description="Helical" evidence="8">
    <location>
        <begin position="132"/>
        <end position="150"/>
    </location>
</feature>
<organism evidence="9 10">
    <name type="scientific">Metapseudomonas boanensis</name>
    <dbReference type="NCBI Taxonomy" id="2822138"/>
    <lineage>
        <taxon>Bacteria</taxon>
        <taxon>Pseudomonadati</taxon>
        <taxon>Pseudomonadota</taxon>
        <taxon>Gammaproteobacteria</taxon>
        <taxon>Pseudomonadales</taxon>
        <taxon>Pseudomonadaceae</taxon>
        <taxon>Metapseudomonas</taxon>
    </lineage>
</organism>
<evidence type="ECO:0000256" key="2">
    <source>
        <dbReference type="ARBA" id="ARBA00022475"/>
    </source>
</evidence>
<feature type="transmembrane region" description="Helical" evidence="8">
    <location>
        <begin position="108"/>
        <end position="126"/>
    </location>
</feature>
<accession>A0ABS5XD32</accession>
<evidence type="ECO:0000313" key="10">
    <source>
        <dbReference type="Proteomes" id="UP001519667"/>
    </source>
</evidence>
<feature type="transmembrane region" description="Helical" evidence="8">
    <location>
        <begin position="16"/>
        <end position="33"/>
    </location>
</feature>